<reference evidence="1 2" key="1">
    <citation type="journal article" date="2015" name="Nature">
        <title>rRNA introns, odd ribosomes, and small enigmatic genomes across a large radiation of phyla.</title>
        <authorList>
            <person name="Brown C.T."/>
            <person name="Hug L.A."/>
            <person name="Thomas B.C."/>
            <person name="Sharon I."/>
            <person name="Castelle C.J."/>
            <person name="Singh A."/>
            <person name="Wilkins M.J."/>
            <person name="Williams K.H."/>
            <person name="Banfield J.F."/>
        </authorList>
    </citation>
    <scope>NUCLEOTIDE SEQUENCE [LARGE SCALE GENOMIC DNA]</scope>
</reference>
<organism evidence="1 2">
    <name type="scientific">Candidatus Gottesmanbacteria bacterium GW2011_GWA2_43_14</name>
    <dbReference type="NCBI Taxonomy" id="1618443"/>
    <lineage>
        <taxon>Bacteria</taxon>
        <taxon>Candidatus Gottesmaniibacteriota</taxon>
    </lineage>
</organism>
<accession>A0A0G1DJH9</accession>
<protein>
    <submittedName>
        <fullName evidence="1">Uncharacterized protein</fullName>
    </submittedName>
</protein>
<dbReference type="Proteomes" id="UP000034894">
    <property type="component" value="Unassembled WGS sequence"/>
</dbReference>
<name>A0A0G1DJH9_9BACT</name>
<sequence length="489" mass="55418">MAIFEKLFTGKTVGDIDMTRRDFLNLASASMTFLKIPHLERPIAKELIDIGSNSLIVDFVKDENSQNDLQSLLNAIPSADSVPPGTEIPYLLSYLLEQKDKLAEFSRNDPLLKMIFSNLAYYSDHGEQVADNYSLCLQELGFKGNPVLLPLQNFLKNISLDKDGDENMVISGEIDADLLTAELAKYPDQKIINLSWLFGKINLKIVQYERDISHLTIGRQAKVRQYQIGNNSLYAVALDNVTFRDFAKPVMNFNGQYYIEDNRGFRHKLGATPEIAEENEYERLKKLVPLKKRQEAKLEIIESYSSETAAESLEPLIKLCGKFSDKLFVAAAGNAGSDIRRVRKIYGNKWPDNLLLTAEWKPRFKDVLKNADLINKVYGADVYEKSSDVHAGYGTGSSSRTTADFTAMAAILSHFPSKFPPGLLKPAYIRKTLMELYCSPISYIVRGPLDMVQAYDEPAGLLKWYEVYYFFQLLHQKLTQDKQNAKRIP</sequence>
<evidence type="ECO:0000313" key="2">
    <source>
        <dbReference type="Proteomes" id="UP000034894"/>
    </source>
</evidence>
<gene>
    <name evidence="1" type="ORF">UV73_C0005G0111</name>
</gene>
<dbReference type="AlphaFoldDB" id="A0A0G1DJH9"/>
<evidence type="ECO:0000313" key="1">
    <source>
        <dbReference type="EMBL" id="KKS97834.1"/>
    </source>
</evidence>
<dbReference type="EMBL" id="LCFP01000005">
    <property type="protein sequence ID" value="KKS97834.1"/>
    <property type="molecule type" value="Genomic_DNA"/>
</dbReference>
<proteinExistence type="predicted"/>
<comment type="caution">
    <text evidence="1">The sequence shown here is derived from an EMBL/GenBank/DDBJ whole genome shotgun (WGS) entry which is preliminary data.</text>
</comment>